<evidence type="ECO:0000313" key="7">
    <source>
        <dbReference type="Proteomes" id="UP000640583"/>
    </source>
</evidence>
<dbReference type="PRINTS" id="PR00039">
    <property type="entry name" value="HTHLYSR"/>
</dbReference>
<dbReference type="InterPro" id="IPR036390">
    <property type="entry name" value="WH_DNA-bd_sf"/>
</dbReference>
<dbReference type="InterPro" id="IPR000847">
    <property type="entry name" value="LysR_HTH_N"/>
</dbReference>
<sequence length="300" mass="32982">MIPTRSLPSLAALRAFECAARHGSFTLAAEELHLTQSAVSRQVKDLEAQLGFTLFRRNGRRVALTDAGGEFAHALALDLDRLKQTVSRAVAAGNERTSLRIATLSTFASRWLIPRLPDFEAKFPEVEISLSTRLRPFSFDAERFDLAIHHGSADWPDTQMSRLCGEEILAVGSPEFIKAHNLTSATADDIANAPLLHLETRPGQWADWLRMQSVESPDFPRGKLFDQFSMIISAATHGLGAALLPRYLIENELDSGALVTLPGETMITENAYWIVTPAGMASPIAQAFSRWVKTKVSKGI</sequence>
<evidence type="ECO:0000256" key="4">
    <source>
        <dbReference type="ARBA" id="ARBA00023163"/>
    </source>
</evidence>
<keyword evidence="3" id="KW-0238">DNA-binding</keyword>
<proteinExistence type="inferred from homology"/>
<dbReference type="Pfam" id="PF03466">
    <property type="entry name" value="LysR_substrate"/>
    <property type="match status" value="1"/>
</dbReference>
<dbReference type="AlphaFoldDB" id="A0A8J7ICQ6"/>
<dbReference type="SUPFAM" id="SSF53850">
    <property type="entry name" value="Periplasmic binding protein-like II"/>
    <property type="match status" value="1"/>
</dbReference>
<dbReference type="GO" id="GO:0003700">
    <property type="term" value="F:DNA-binding transcription factor activity"/>
    <property type="evidence" value="ECO:0007669"/>
    <property type="project" value="InterPro"/>
</dbReference>
<comment type="similarity">
    <text evidence="1">Belongs to the LysR transcriptional regulatory family.</text>
</comment>
<keyword evidence="2" id="KW-0805">Transcription regulation</keyword>
<protein>
    <submittedName>
        <fullName evidence="6">LysR family transcriptional regulator</fullName>
    </submittedName>
</protein>
<dbReference type="InterPro" id="IPR058163">
    <property type="entry name" value="LysR-type_TF_proteobact-type"/>
</dbReference>
<dbReference type="RefSeq" id="WP_228847935.1">
    <property type="nucleotide sequence ID" value="NZ_JADCKQ010000003.1"/>
</dbReference>
<evidence type="ECO:0000259" key="5">
    <source>
        <dbReference type="PROSITE" id="PS50931"/>
    </source>
</evidence>
<dbReference type="PANTHER" id="PTHR30537:SF74">
    <property type="entry name" value="HTH-TYPE TRANSCRIPTIONAL REGULATOR TRPI"/>
    <property type="match status" value="1"/>
</dbReference>
<dbReference type="SUPFAM" id="SSF46785">
    <property type="entry name" value="Winged helix' DNA-binding domain"/>
    <property type="match status" value="1"/>
</dbReference>
<dbReference type="GO" id="GO:0006351">
    <property type="term" value="P:DNA-templated transcription"/>
    <property type="evidence" value="ECO:0007669"/>
    <property type="project" value="TreeGrafter"/>
</dbReference>
<dbReference type="EMBL" id="JADCKQ010000003">
    <property type="protein sequence ID" value="MBI1493079.1"/>
    <property type="molecule type" value="Genomic_DNA"/>
</dbReference>
<organism evidence="6 7">
    <name type="scientific">Halocynthiibacter styelae</name>
    <dbReference type="NCBI Taxonomy" id="2761955"/>
    <lineage>
        <taxon>Bacteria</taxon>
        <taxon>Pseudomonadati</taxon>
        <taxon>Pseudomonadota</taxon>
        <taxon>Alphaproteobacteria</taxon>
        <taxon>Rhodobacterales</taxon>
        <taxon>Paracoccaceae</taxon>
        <taxon>Halocynthiibacter</taxon>
    </lineage>
</organism>
<dbReference type="InterPro" id="IPR036388">
    <property type="entry name" value="WH-like_DNA-bd_sf"/>
</dbReference>
<name>A0A8J7ICQ6_9RHOB</name>
<dbReference type="Proteomes" id="UP000640583">
    <property type="component" value="Unassembled WGS sequence"/>
</dbReference>
<evidence type="ECO:0000256" key="3">
    <source>
        <dbReference type="ARBA" id="ARBA00023125"/>
    </source>
</evidence>
<dbReference type="Pfam" id="PF00126">
    <property type="entry name" value="HTH_1"/>
    <property type="match status" value="1"/>
</dbReference>
<dbReference type="PANTHER" id="PTHR30537">
    <property type="entry name" value="HTH-TYPE TRANSCRIPTIONAL REGULATOR"/>
    <property type="match status" value="1"/>
</dbReference>
<dbReference type="Gene3D" id="1.10.10.10">
    <property type="entry name" value="Winged helix-like DNA-binding domain superfamily/Winged helix DNA-binding domain"/>
    <property type="match status" value="1"/>
</dbReference>
<dbReference type="FunFam" id="1.10.10.10:FF:000038">
    <property type="entry name" value="Glycine cleavage system transcriptional activator"/>
    <property type="match status" value="1"/>
</dbReference>
<keyword evidence="7" id="KW-1185">Reference proteome</keyword>
<accession>A0A8J7ICQ6</accession>
<dbReference type="InterPro" id="IPR005119">
    <property type="entry name" value="LysR_subst-bd"/>
</dbReference>
<evidence type="ECO:0000256" key="1">
    <source>
        <dbReference type="ARBA" id="ARBA00009437"/>
    </source>
</evidence>
<comment type="caution">
    <text evidence="6">The sequence shown here is derived from an EMBL/GenBank/DDBJ whole genome shotgun (WGS) entry which is preliminary data.</text>
</comment>
<reference evidence="6" key="1">
    <citation type="submission" date="2020-10" db="EMBL/GenBank/DDBJ databases">
        <title>Paenihalocynthiibacter styelae gen. nov., sp. nov., isolated from stalked sea squirt Styela clava.</title>
        <authorList>
            <person name="Kim Y.-O."/>
            <person name="Yoon J.-H."/>
        </authorList>
    </citation>
    <scope>NUCLEOTIDE SEQUENCE</scope>
    <source>
        <strain evidence="6">MYP1-1</strain>
    </source>
</reference>
<evidence type="ECO:0000256" key="2">
    <source>
        <dbReference type="ARBA" id="ARBA00023015"/>
    </source>
</evidence>
<dbReference type="Gene3D" id="3.40.190.10">
    <property type="entry name" value="Periplasmic binding protein-like II"/>
    <property type="match status" value="2"/>
</dbReference>
<gene>
    <name evidence="6" type="ORF">H1D41_05455</name>
</gene>
<evidence type="ECO:0000313" key="6">
    <source>
        <dbReference type="EMBL" id="MBI1493079.1"/>
    </source>
</evidence>
<dbReference type="PROSITE" id="PS50931">
    <property type="entry name" value="HTH_LYSR"/>
    <property type="match status" value="1"/>
</dbReference>
<dbReference type="GO" id="GO:0043565">
    <property type="term" value="F:sequence-specific DNA binding"/>
    <property type="evidence" value="ECO:0007669"/>
    <property type="project" value="TreeGrafter"/>
</dbReference>
<keyword evidence="4" id="KW-0804">Transcription</keyword>
<feature type="domain" description="HTH lysR-type" evidence="5">
    <location>
        <begin position="8"/>
        <end position="65"/>
    </location>
</feature>